<evidence type="ECO:0000259" key="9">
    <source>
        <dbReference type="SMART" id="SM00650"/>
    </source>
</evidence>
<keyword evidence="4 7" id="KW-0808">Transferase</keyword>
<comment type="function">
    <text evidence="7">Specifically dimethylates two adjacent adenosines (A1518 and A1519) in the loop of a conserved hairpin near the 3'-end of 16S rRNA in the 30S particle. May play a critical role in biogenesis of 30S subunits.</text>
</comment>
<dbReference type="FunFam" id="3.40.50.150:FF:000023">
    <property type="entry name" value="Ribosomal RNA small subunit methyltransferase A"/>
    <property type="match status" value="1"/>
</dbReference>
<keyword evidence="5 7" id="KW-0949">S-adenosyl-L-methionine</keyword>
<feature type="binding site" evidence="7 8">
    <location>
        <position position="124"/>
    </location>
    <ligand>
        <name>S-adenosyl-L-methionine</name>
        <dbReference type="ChEBI" id="CHEBI:59789"/>
    </ligand>
</feature>
<comment type="caution">
    <text evidence="10">The sequence shown here is derived from an EMBL/GenBank/DDBJ whole genome shotgun (WGS) entry which is preliminary data.</text>
</comment>
<evidence type="ECO:0000256" key="5">
    <source>
        <dbReference type="ARBA" id="ARBA00022691"/>
    </source>
</evidence>
<comment type="catalytic activity">
    <reaction evidence="7">
        <text>adenosine(1518)/adenosine(1519) in 16S rRNA + 4 S-adenosyl-L-methionine = N(6)-dimethyladenosine(1518)/N(6)-dimethyladenosine(1519) in 16S rRNA + 4 S-adenosyl-L-homocysteine + 4 H(+)</text>
        <dbReference type="Rhea" id="RHEA:19609"/>
        <dbReference type="Rhea" id="RHEA-COMP:10232"/>
        <dbReference type="Rhea" id="RHEA-COMP:10233"/>
        <dbReference type="ChEBI" id="CHEBI:15378"/>
        <dbReference type="ChEBI" id="CHEBI:57856"/>
        <dbReference type="ChEBI" id="CHEBI:59789"/>
        <dbReference type="ChEBI" id="CHEBI:74411"/>
        <dbReference type="ChEBI" id="CHEBI:74493"/>
        <dbReference type="EC" id="2.1.1.182"/>
    </reaction>
</comment>
<dbReference type="HAMAP" id="MF_00607">
    <property type="entry name" value="16SrRNA_methyltr_A"/>
    <property type="match status" value="1"/>
</dbReference>
<evidence type="ECO:0000256" key="6">
    <source>
        <dbReference type="ARBA" id="ARBA00022884"/>
    </source>
</evidence>
<dbReference type="PANTHER" id="PTHR11727">
    <property type="entry name" value="DIMETHYLADENOSINE TRANSFERASE"/>
    <property type="match status" value="1"/>
</dbReference>
<dbReference type="PROSITE" id="PS51689">
    <property type="entry name" value="SAM_RNA_A_N6_MT"/>
    <property type="match status" value="1"/>
</dbReference>
<feature type="binding site" evidence="7 8">
    <location>
        <position position="54"/>
    </location>
    <ligand>
        <name>S-adenosyl-L-methionine</name>
        <dbReference type="ChEBI" id="CHEBI:59789"/>
    </ligand>
</feature>
<feature type="domain" description="Ribosomal RNA adenine methylase transferase N-terminal" evidence="9">
    <location>
        <begin position="34"/>
        <end position="209"/>
    </location>
</feature>
<gene>
    <name evidence="7 10" type="primary">rsmA</name>
    <name evidence="7" type="synonym">ksgA</name>
    <name evidence="10" type="ORF">H9900_03290</name>
</gene>
<evidence type="ECO:0000256" key="4">
    <source>
        <dbReference type="ARBA" id="ARBA00022679"/>
    </source>
</evidence>
<keyword evidence="2 7" id="KW-0698">rRNA processing</keyword>
<dbReference type="InterPro" id="IPR011530">
    <property type="entry name" value="rRNA_adenine_dimethylase"/>
</dbReference>
<organism evidence="10 11">
    <name type="scientific">Candidatus Monoglobus merdigallinarum</name>
    <dbReference type="NCBI Taxonomy" id="2838698"/>
    <lineage>
        <taxon>Bacteria</taxon>
        <taxon>Bacillati</taxon>
        <taxon>Bacillota</taxon>
        <taxon>Clostridia</taxon>
        <taxon>Monoglobales</taxon>
        <taxon>Monoglobaceae</taxon>
        <taxon>Monoglobus</taxon>
    </lineage>
</organism>
<evidence type="ECO:0000256" key="8">
    <source>
        <dbReference type="PROSITE-ProRule" id="PRU01026"/>
    </source>
</evidence>
<comment type="subcellular location">
    <subcellularLocation>
        <location evidence="7">Cytoplasm</location>
    </subcellularLocation>
</comment>
<dbReference type="InterPro" id="IPR020598">
    <property type="entry name" value="rRNA_Ade_methylase_Trfase_N"/>
</dbReference>
<keyword evidence="3 7" id="KW-0489">Methyltransferase</keyword>
<comment type="similarity">
    <text evidence="7">Belongs to the class I-like SAM-binding methyltransferase superfamily. rRNA adenine N(6)-methyltransferase family. RsmA subfamily.</text>
</comment>
<dbReference type="EC" id="2.1.1.182" evidence="7"/>
<dbReference type="GO" id="GO:0003723">
    <property type="term" value="F:RNA binding"/>
    <property type="evidence" value="ECO:0007669"/>
    <property type="project" value="UniProtKB-UniRule"/>
</dbReference>
<dbReference type="Proteomes" id="UP000824162">
    <property type="component" value="Unassembled WGS sequence"/>
</dbReference>
<keyword evidence="1 7" id="KW-0963">Cytoplasm</keyword>
<protein>
    <recommendedName>
        <fullName evidence="7">Ribosomal RNA small subunit methyltransferase A</fullName>
        <ecNumber evidence="7">2.1.1.182</ecNumber>
    </recommendedName>
    <alternativeName>
        <fullName evidence="7">16S rRNA (adenine(1518)-N(6)/adenine(1519)-N(6))-dimethyltransferase</fullName>
    </alternativeName>
    <alternativeName>
        <fullName evidence="7">16S rRNA dimethyladenosine transferase</fullName>
    </alternativeName>
    <alternativeName>
        <fullName evidence="7">16S rRNA dimethylase</fullName>
    </alternativeName>
    <alternativeName>
        <fullName evidence="7">S-adenosylmethionine-6-N', N'-adenosyl(rRNA) dimethyltransferase</fullName>
    </alternativeName>
</protein>
<dbReference type="Gene3D" id="1.10.8.100">
    <property type="entry name" value="Ribosomal RNA adenine dimethylase-like, domain 2"/>
    <property type="match status" value="1"/>
</dbReference>
<evidence type="ECO:0000256" key="3">
    <source>
        <dbReference type="ARBA" id="ARBA00022603"/>
    </source>
</evidence>
<reference evidence="10" key="2">
    <citation type="submission" date="2021-04" db="EMBL/GenBank/DDBJ databases">
        <authorList>
            <person name="Gilroy R."/>
        </authorList>
    </citation>
    <scope>NUCLEOTIDE SEQUENCE</scope>
    <source>
        <strain evidence="10">5790</strain>
    </source>
</reference>
<feature type="binding site" evidence="7 8">
    <location>
        <position position="29"/>
    </location>
    <ligand>
        <name>S-adenosyl-L-methionine</name>
        <dbReference type="ChEBI" id="CHEBI:59789"/>
    </ligand>
</feature>
<keyword evidence="6 7" id="KW-0694">RNA-binding</keyword>
<dbReference type="PANTHER" id="PTHR11727:SF7">
    <property type="entry name" value="DIMETHYLADENOSINE TRANSFERASE-RELATED"/>
    <property type="match status" value="1"/>
</dbReference>
<feature type="binding site" evidence="7 8">
    <location>
        <position position="27"/>
    </location>
    <ligand>
        <name>S-adenosyl-L-methionine</name>
        <dbReference type="ChEBI" id="CHEBI:59789"/>
    </ligand>
</feature>
<dbReference type="PROSITE" id="PS01131">
    <property type="entry name" value="RRNA_A_DIMETH"/>
    <property type="match status" value="1"/>
</dbReference>
<sequence length="286" mass="31608">MKLTKKSELTAMLKSYGFSFSKTLGQNFLIDDKILKKIIAAADISRKSNVLEIGPGAGTLTKELCASAGKVAAVEIDNSLIPILEAALSSFDNFTLINRDIMEVDIETLTQEIFKGAPFSVIANLPYYITTPIVMKFLESGCAVRSMTLMVQKEVAARMTAAPGSKDYGALSVAVRLRAEPKIICTVPPHCFVPQPKVTSTVIKLSIYEDPPYSVNDMDKLLKIVKSVFSQRRKTLVNSLLGSPYLKADKQQIITALNEMQLDERIRGEKLDIRQFIELSDRLSIL</sequence>
<dbReference type="NCBIfam" id="TIGR00755">
    <property type="entry name" value="ksgA"/>
    <property type="match status" value="1"/>
</dbReference>
<evidence type="ECO:0000313" key="11">
    <source>
        <dbReference type="Proteomes" id="UP000824162"/>
    </source>
</evidence>
<dbReference type="InterPro" id="IPR001737">
    <property type="entry name" value="KsgA/Erm"/>
</dbReference>
<dbReference type="Pfam" id="PF00398">
    <property type="entry name" value="RrnaAD"/>
    <property type="match status" value="1"/>
</dbReference>
<dbReference type="InterPro" id="IPR020596">
    <property type="entry name" value="rRNA_Ade_Mease_Trfase_CS"/>
</dbReference>
<proteinExistence type="inferred from homology"/>
<dbReference type="EMBL" id="DXIJ01000064">
    <property type="protein sequence ID" value="HIV85816.1"/>
    <property type="molecule type" value="Genomic_DNA"/>
</dbReference>
<accession>A0A9D1TLR9</accession>
<dbReference type="InterPro" id="IPR023165">
    <property type="entry name" value="rRNA_Ade_diMease-like_C"/>
</dbReference>
<evidence type="ECO:0000313" key="10">
    <source>
        <dbReference type="EMBL" id="HIV85816.1"/>
    </source>
</evidence>
<evidence type="ECO:0000256" key="2">
    <source>
        <dbReference type="ARBA" id="ARBA00022552"/>
    </source>
</evidence>
<feature type="binding site" evidence="7 8">
    <location>
        <position position="100"/>
    </location>
    <ligand>
        <name>S-adenosyl-L-methionine</name>
        <dbReference type="ChEBI" id="CHEBI:59789"/>
    </ligand>
</feature>
<dbReference type="Gene3D" id="3.40.50.150">
    <property type="entry name" value="Vaccinia Virus protein VP39"/>
    <property type="match status" value="1"/>
</dbReference>
<reference evidence="10" key="1">
    <citation type="journal article" date="2021" name="PeerJ">
        <title>Extensive microbial diversity within the chicken gut microbiome revealed by metagenomics and culture.</title>
        <authorList>
            <person name="Gilroy R."/>
            <person name="Ravi A."/>
            <person name="Getino M."/>
            <person name="Pursley I."/>
            <person name="Horton D.L."/>
            <person name="Alikhan N.F."/>
            <person name="Baker D."/>
            <person name="Gharbi K."/>
            <person name="Hall N."/>
            <person name="Watson M."/>
            <person name="Adriaenssens E.M."/>
            <person name="Foster-Nyarko E."/>
            <person name="Jarju S."/>
            <person name="Secka A."/>
            <person name="Antonio M."/>
            <person name="Oren A."/>
            <person name="Chaudhuri R.R."/>
            <person name="La Ragione R."/>
            <person name="Hildebrand F."/>
            <person name="Pallen M.J."/>
        </authorList>
    </citation>
    <scope>NUCLEOTIDE SEQUENCE</scope>
    <source>
        <strain evidence="10">5790</strain>
    </source>
</reference>
<dbReference type="AlphaFoldDB" id="A0A9D1TLR9"/>
<name>A0A9D1TLR9_9FIRM</name>
<dbReference type="SMART" id="SM00650">
    <property type="entry name" value="rADc"/>
    <property type="match status" value="1"/>
</dbReference>
<dbReference type="InterPro" id="IPR029063">
    <property type="entry name" value="SAM-dependent_MTases_sf"/>
</dbReference>
<dbReference type="CDD" id="cd02440">
    <property type="entry name" value="AdoMet_MTases"/>
    <property type="match status" value="1"/>
</dbReference>
<dbReference type="GO" id="GO:0005829">
    <property type="term" value="C:cytosol"/>
    <property type="evidence" value="ECO:0007669"/>
    <property type="project" value="TreeGrafter"/>
</dbReference>
<dbReference type="GO" id="GO:0052908">
    <property type="term" value="F:16S rRNA (adenine(1518)-N(6)/adenine(1519)-N(6))-dimethyltransferase activity"/>
    <property type="evidence" value="ECO:0007669"/>
    <property type="project" value="UniProtKB-EC"/>
</dbReference>
<dbReference type="SUPFAM" id="SSF53335">
    <property type="entry name" value="S-adenosyl-L-methionine-dependent methyltransferases"/>
    <property type="match status" value="1"/>
</dbReference>
<evidence type="ECO:0000256" key="1">
    <source>
        <dbReference type="ARBA" id="ARBA00022490"/>
    </source>
</evidence>
<evidence type="ECO:0000256" key="7">
    <source>
        <dbReference type="HAMAP-Rule" id="MF_00607"/>
    </source>
</evidence>
<feature type="binding site" evidence="7 8">
    <location>
        <position position="75"/>
    </location>
    <ligand>
        <name>S-adenosyl-L-methionine</name>
        <dbReference type="ChEBI" id="CHEBI:59789"/>
    </ligand>
</feature>